<name>A0A174B558_9FIRM</name>
<evidence type="ECO:0000313" key="3">
    <source>
        <dbReference type="Proteomes" id="UP000095706"/>
    </source>
</evidence>
<feature type="transmembrane region" description="Helical" evidence="1">
    <location>
        <begin position="29"/>
        <end position="53"/>
    </location>
</feature>
<evidence type="ECO:0000256" key="1">
    <source>
        <dbReference type="SAM" id="Phobius"/>
    </source>
</evidence>
<proteinExistence type="predicted"/>
<reference evidence="2 3" key="1">
    <citation type="submission" date="2015-09" db="EMBL/GenBank/DDBJ databases">
        <authorList>
            <consortium name="Pathogen Informatics"/>
        </authorList>
    </citation>
    <scope>NUCLEOTIDE SEQUENCE [LARGE SCALE GENOMIC DNA]</scope>
    <source>
        <strain evidence="2 3">2789STDY5608849</strain>
    </source>
</reference>
<sequence>MKDQIKVVLNGEFFLLLISLYGIDVSAYIQQQIAACPPKLFSFVLVCLFYRLIKKFQ</sequence>
<keyword evidence="1" id="KW-0812">Transmembrane</keyword>
<dbReference type="EMBL" id="CYYV01000004">
    <property type="protein sequence ID" value="CUN94738.1"/>
    <property type="molecule type" value="Genomic_DNA"/>
</dbReference>
<protein>
    <submittedName>
        <fullName evidence="2">Uncharacterized protein</fullName>
    </submittedName>
</protein>
<feature type="transmembrane region" description="Helical" evidence="1">
    <location>
        <begin position="7"/>
        <end position="23"/>
    </location>
</feature>
<dbReference type="RefSeq" id="WP_156327546.1">
    <property type="nucleotide sequence ID" value="NZ_CYYV01000004.1"/>
</dbReference>
<accession>A0A174B558</accession>
<gene>
    <name evidence="2" type="ORF">ERS852406_00976</name>
</gene>
<dbReference type="AlphaFoldDB" id="A0A174B558"/>
<dbReference type="Proteomes" id="UP000095706">
    <property type="component" value="Unassembled WGS sequence"/>
</dbReference>
<organism evidence="2 3">
    <name type="scientific">Fusicatenibacter saccharivorans</name>
    <dbReference type="NCBI Taxonomy" id="1150298"/>
    <lineage>
        <taxon>Bacteria</taxon>
        <taxon>Bacillati</taxon>
        <taxon>Bacillota</taxon>
        <taxon>Clostridia</taxon>
        <taxon>Lachnospirales</taxon>
        <taxon>Lachnospiraceae</taxon>
        <taxon>Fusicatenibacter</taxon>
    </lineage>
</organism>
<keyword evidence="1" id="KW-1133">Transmembrane helix</keyword>
<evidence type="ECO:0000313" key="2">
    <source>
        <dbReference type="EMBL" id="CUN94738.1"/>
    </source>
</evidence>
<keyword evidence="1" id="KW-0472">Membrane</keyword>